<accession>A0A4R4Z0X1</accession>
<dbReference type="Proteomes" id="UP000295302">
    <property type="component" value="Unassembled WGS sequence"/>
</dbReference>
<evidence type="ECO:0000313" key="1">
    <source>
        <dbReference type="EMBL" id="TDD51000.1"/>
    </source>
</evidence>
<dbReference type="RefSeq" id="WP_132611404.1">
    <property type="nucleotide sequence ID" value="NZ_SMKQ01000023.1"/>
</dbReference>
<evidence type="ECO:0008006" key="3">
    <source>
        <dbReference type="Google" id="ProtNLM"/>
    </source>
</evidence>
<protein>
    <recommendedName>
        <fullName evidence="3">ESX-1 secretion-associated protein</fullName>
    </recommendedName>
</protein>
<name>A0A4R4Z0X1_9ACTN</name>
<dbReference type="OrthoDB" id="3534787at2"/>
<proteinExistence type="predicted"/>
<dbReference type="AlphaFoldDB" id="A0A4R4Z0X1"/>
<evidence type="ECO:0000313" key="2">
    <source>
        <dbReference type="Proteomes" id="UP000295302"/>
    </source>
</evidence>
<comment type="caution">
    <text evidence="1">The sequence shown here is derived from an EMBL/GenBank/DDBJ whole genome shotgun (WGS) entry which is preliminary data.</text>
</comment>
<sequence length="101" mass="10579">MSFVDVHVQALEECGRQSLRVRNMLDVDDAFVGGDGPRPGEARAAVFGDIEGAGSLAAKVNAVWRSIEEDLGAGRNRLKNVHDALGEVAGNFRSAEGANGG</sequence>
<gene>
    <name evidence="1" type="ORF">E1286_11130</name>
</gene>
<reference evidence="1 2" key="1">
    <citation type="submission" date="2019-03" db="EMBL/GenBank/DDBJ databases">
        <title>Draft genome sequences of novel Actinobacteria.</title>
        <authorList>
            <person name="Sahin N."/>
            <person name="Ay H."/>
            <person name="Saygin H."/>
        </authorList>
    </citation>
    <scope>NUCLEOTIDE SEQUENCE [LARGE SCALE GENOMIC DNA]</scope>
    <source>
        <strain evidence="1 2">CH32</strain>
    </source>
</reference>
<keyword evidence="2" id="KW-1185">Reference proteome</keyword>
<organism evidence="1 2">
    <name type="scientific">Nonomuraea terrae</name>
    <dbReference type="NCBI Taxonomy" id="2530383"/>
    <lineage>
        <taxon>Bacteria</taxon>
        <taxon>Bacillati</taxon>
        <taxon>Actinomycetota</taxon>
        <taxon>Actinomycetes</taxon>
        <taxon>Streptosporangiales</taxon>
        <taxon>Streptosporangiaceae</taxon>
        <taxon>Nonomuraea</taxon>
    </lineage>
</organism>
<dbReference type="EMBL" id="SMKQ01000023">
    <property type="protein sequence ID" value="TDD51000.1"/>
    <property type="molecule type" value="Genomic_DNA"/>
</dbReference>